<proteinExistence type="predicted"/>
<accession>D5ZXB2</accession>
<feature type="region of interest" description="Disordered" evidence="1">
    <location>
        <begin position="1"/>
        <end position="55"/>
    </location>
</feature>
<evidence type="ECO:0000256" key="1">
    <source>
        <dbReference type="SAM" id="MobiDB-lite"/>
    </source>
</evidence>
<protein>
    <submittedName>
        <fullName evidence="2">Predicted protein</fullName>
    </submittedName>
</protein>
<dbReference type="AlphaFoldDB" id="D5ZXB2"/>
<name>D5ZXB2_STRV1</name>
<sequence length="126" mass="13793">MSGPGSPVSPCSSRGPATWRRPRRTSGGSEPRYCPNSAERAGVPRKACRPGTNCTSRVRSGKRTVECSAVAQFRRLVQQLTADRGEAVQRLVDRGVEREHGHPVAVLEGQPNTEVPLQRTAYRVTR</sequence>
<evidence type="ECO:0000313" key="3">
    <source>
        <dbReference type="Proteomes" id="UP000003824"/>
    </source>
</evidence>
<feature type="compositionally biased region" description="Low complexity" evidence="1">
    <location>
        <begin position="1"/>
        <end position="16"/>
    </location>
</feature>
<gene>
    <name evidence="2" type="ORF">SSFG_02294</name>
</gene>
<evidence type="ECO:0000313" key="2">
    <source>
        <dbReference type="EMBL" id="EFE67045.2"/>
    </source>
</evidence>
<organism evidence="2 3">
    <name type="scientific">Streptomyces viridosporus (strain ATCC 14672 / DSM 40746 / JCM 4963 / KCTC 9882 / NRRL B-12104 / FH 1290)</name>
    <name type="common">Streptomyces ghanaensis</name>
    <dbReference type="NCBI Taxonomy" id="566461"/>
    <lineage>
        <taxon>Bacteria</taxon>
        <taxon>Bacillati</taxon>
        <taxon>Actinomycetota</taxon>
        <taxon>Actinomycetes</taxon>
        <taxon>Kitasatosporales</taxon>
        <taxon>Streptomycetaceae</taxon>
        <taxon>Streptomyces</taxon>
    </lineage>
</organism>
<dbReference type="EMBL" id="DS999641">
    <property type="protein sequence ID" value="EFE67045.2"/>
    <property type="molecule type" value="Genomic_DNA"/>
</dbReference>
<dbReference type="Proteomes" id="UP000003824">
    <property type="component" value="Unassembled WGS sequence"/>
</dbReference>
<reference evidence="3" key="1">
    <citation type="submission" date="2008-12" db="EMBL/GenBank/DDBJ databases">
        <title>Annotation of Streptomyces ghanaensis ATCC 14672.</title>
        <authorList>
            <consortium name="The Broad Institute Genome Sequencing Platform"/>
            <consortium name="Broad Institute Microbial Sequencing Center"/>
            <person name="Fischbach M."/>
            <person name="Ward D."/>
            <person name="Young S."/>
            <person name="Kodira C.D."/>
            <person name="Zeng Q."/>
            <person name="Koehrsen M."/>
            <person name="Godfrey P."/>
            <person name="Alvarado L."/>
            <person name="Berlin A.M."/>
            <person name="Borenstein D."/>
            <person name="Chen Z."/>
            <person name="Engels R."/>
            <person name="Freedman E."/>
            <person name="Gellesch M."/>
            <person name="Goldberg J."/>
            <person name="Griggs A."/>
            <person name="Gujja S."/>
            <person name="Heiman D.I."/>
            <person name="Hepburn T.A."/>
            <person name="Howarth C."/>
            <person name="Jen D."/>
            <person name="Larson L."/>
            <person name="Lewis B."/>
            <person name="Mehta T."/>
            <person name="Park D."/>
            <person name="Pearson M."/>
            <person name="Roberts A."/>
            <person name="Saif S."/>
            <person name="Shea T.D."/>
            <person name="Shenoy N."/>
            <person name="Sisk P."/>
            <person name="Stolte C."/>
            <person name="Sykes S.N."/>
            <person name="Walk T."/>
            <person name="White J."/>
            <person name="Yandava C."/>
            <person name="Straight P."/>
            <person name="Clardy J."/>
            <person name="Hung D."/>
            <person name="Kolter R."/>
            <person name="Mekalanos J."/>
            <person name="Walker S."/>
            <person name="Walsh C.T."/>
            <person name="Wieland B.L.C."/>
            <person name="Ilzarbe M."/>
            <person name="Galagan J."/>
            <person name="Nusbaum C."/>
            <person name="Birren B."/>
        </authorList>
    </citation>
    <scope>NUCLEOTIDE SEQUENCE [LARGE SCALE GENOMIC DNA]</scope>
    <source>
        <strain evidence="3">ATCC 14672 / DSM 40746 / JCM 4963 / KCTC 9882 / NRRL B-12104 / FH 1290</strain>
    </source>
</reference>